<keyword evidence="5" id="KW-0472">Membrane</keyword>
<dbReference type="Pfam" id="PF25954">
    <property type="entry name" value="Beta-barrel_RND_2"/>
    <property type="match status" value="1"/>
</dbReference>
<dbReference type="EMBL" id="ABWL02000008">
    <property type="protein sequence ID" value="EFE08405.1"/>
    <property type="molecule type" value="Genomic_DNA"/>
</dbReference>
<sequence>MEITMASLNIKNTALILSGMIVGGIISVGIYSHYSSAKVTAETGQASQKEARKVLFWYDPMYPNTRFDKPGKSPFMDMDLIPKYADEETASASAPGVRIDPTQTQNLGLKTEPVRRGPLHYAQTFPANVSYNEYQFVIVQARSAGFIEKVYPLTVGDKIKKGSPLIDLTIPDWVEAQSEYLLLRETGGSATQVEGILERLRLAGMPETDIQRLKSTRKIQTRFTLKAPIDGVITAFDLRTGMNISKDNVVAKIQGMDPVWVSASVPESIAWLIKDASQFTITVPAWPDKTFTISKWSILPSVDATTRTLQLRLQVDNADEALKPGMNAYLQLKTQSEPMLLIPSKALIDTGTEQRVITVDSEGRFVPKQVAVFHESQGLTAIRSGLTEGEKVVSSGLFLIDSEANISGALDRMRAQNGGAQDAAATPAQAAHSY</sequence>
<dbReference type="Pfam" id="PF25869">
    <property type="entry name" value="3HB_CusB"/>
    <property type="match status" value="1"/>
</dbReference>
<dbReference type="InterPro" id="IPR045800">
    <property type="entry name" value="HMBD"/>
</dbReference>
<dbReference type="Pfam" id="PF19335">
    <property type="entry name" value="HMBD"/>
    <property type="match status" value="1"/>
</dbReference>
<protein>
    <submittedName>
        <fullName evidence="10">Efflux transporter, RND family, MFP subunit</fullName>
    </submittedName>
</protein>
<dbReference type="GO" id="GO:0022857">
    <property type="term" value="F:transmembrane transporter activity"/>
    <property type="evidence" value="ECO:0007669"/>
    <property type="project" value="InterPro"/>
</dbReference>
<evidence type="ECO:0000259" key="6">
    <source>
        <dbReference type="Pfam" id="PF19335"/>
    </source>
</evidence>
<dbReference type="InterPro" id="IPR051909">
    <property type="entry name" value="MFP_Cation_Efflux"/>
</dbReference>
<feature type="transmembrane region" description="Helical" evidence="5">
    <location>
        <begin position="12"/>
        <end position="34"/>
    </location>
</feature>
<dbReference type="Gene3D" id="2.40.30.170">
    <property type="match status" value="1"/>
</dbReference>
<evidence type="ECO:0000313" key="10">
    <source>
        <dbReference type="EMBL" id="EFE08405.1"/>
    </source>
</evidence>
<comment type="caution">
    <text evidence="10">The sequence shown here is derived from an EMBL/GenBank/DDBJ whole genome shotgun (WGS) entry which is preliminary data.</text>
</comment>
<proteinExistence type="inferred from homology"/>
<accession>D4BCR9</accession>
<dbReference type="Pfam" id="PF25919">
    <property type="entry name" value="BSH_CusB"/>
    <property type="match status" value="1"/>
</dbReference>
<evidence type="ECO:0000256" key="5">
    <source>
        <dbReference type="SAM" id="Phobius"/>
    </source>
</evidence>
<dbReference type="Gene3D" id="6.10.140.730">
    <property type="match status" value="1"/>
</dbReference>
<evidence type="ECO:0000259" key="7">
    <source>
        <dbReference type="Pfam" id="PF25869"/>
    </source>
</evidence>
<dbReference type="GO" id="GO:0016020">
    <property type="term" value="C:membrane"/>
    <property type="evidence" value="ECO:0007669"/>
    <property type="project" value="InterPro"/>
</dbReference>
<dbReference type="GO" id="GO:0015679">
    <property type="term" value="P:plasma membrane copper ion transport"/>
    <property type="evidence" value="ECO:0007669"/>
    <property type="project" value="TreeGrafter"/>
</dbReference>
<dbReference type="AlphaFoldDB" id="D4BCR9"/>
<dbReference type="Proteomes" id="UP000003880">
    <property type="component" value="Unassembled WGS sequence"/>
</dbReference>
<comment type="similarity">
    <text evidence="1">Belongs to the membrane fusion protein (MFP) (TC 8.A.1) family.</text>
</comment>
<feature type="domain" description="CusB-like three alpha-helical bundle" evidence="7">
    <location>
        <begin position="172"/>
        <end position="221"/>
    </location>
</feature>
<evidence type="ECO:0000256" key="2">
    <source>
        <dbReference type="ARBA" id="ARBA00022448"/>
    </source>
</evidence>
<evidence type="ECO:0000259" key="9">
    <source>
        <dbReference type="Pfam" id="PF25954"/>
    </source>
</evidence>
<dbReference type="InterPro" id="IPR006143">
    <property type="entry name" value="RND_pump_MFP"/>
</dbReference>
<feature type="domain" description="CusB-like barrel-sandwich hybrid" evidence="8">
    <location>
        <begin position="137"/>
        <end position="254"/>
    </location>
</feature>
<evidence type="ECO:0000256" key="3">
    <source>
        <dbReference type="ARBA" id="ARBA00022729"/>
    </source>
</evidence>
<dbReference type="InterPro" id="IPR058792">
    <property type="entry name" value="Beta-barrel_RND_2"/>
</dbReference>
<dbReference type="InterPro" id="IPR058790">
    <property type="entry name" value="BSH_CusB"/>
</dbReference>
<dbReference type="NCBIfam" id="TIGR01730">
    <property type="entry name" value="RND_mfp"/>
    <property type="match status" value="1"/>
</dbReference>
<keyword evidence="2" id="KW-0813">Transport</keyword>
<dbReference type="GO" id="GO:0030288">
    <property type="term" value="C:outer membrane-bounded periplasmic space"/>
    <property type="evidence" value="ECO:0007669"/>
    <property type="project" value="TreeGrafter"/>
</dbReference>
<dbReference type="HOGENOM" id="CLU_018816_13_1_6"/>
<dbReference type="GO" id="GO:0046914">
    <property type="term" value="F:transition metal ion binding"/>
    <property type="evidence" value="ECO:0007669"/>
    <property type="project" value="TreeGrafter"/>
</dbReference>
<evidence type="ECO:0000256" key="1">
    <source>
        <dbReference type="ARBA" id="ARBA00009477"/>
    </source>
</evidence>
<organism evidence="10 11">
    <name type="scientific">Citrobacter youngae ATCC 29220</name>
    <dbReference type="NCBI Taxonomy" id="500640"/>
    <lineage>
        <taxon>Bacteria</taxon>
        <taxon>Pseudomonadati</taxon>
        <taxon>Pseudomonadota</taxon>
        <taxon>Gammaproteobacteria</taxon>
        <taxon>Enterobacterales</taxon>
        <taxon>Enterobacteriaceae</taxon>
        <taxon>Citrobacter</taxon>
        <taxon>Citrobacter freundii complex</taxon>
    </lineage>
</organism>
<evidence type="ECO:0000259" key="8">
    <source>
        <dbReference type="Pfam" id="PF25919"/>
    </source>
</evidence>
<evidence type="ECO:0000256" key="4">
    <source>
        <dbReference type="ARBA" id="ARBA00023065"/>
    </source>
</evidence>
<keyword evidence="5" id="KW-0812">Transmembrane</keyword>
<dbReference type="PANTHER" id="PTHR30097:SF15">
    <property type="entry name" value="CATION EFFLUX SYSTEM PROTEIN CUSB"/>
    <property type="match status" value="1"/>
</dbReference>
<keyword evidence="4" id="KW-0406">Ion transport</keyword>
<dbReference type="Gene3D" id="2.40.420.20">
    <property type="match status" value="1"/>
</dbReference>
<keyword evidence="3" id="KW-0732">Signal</keyword>
<evidence type="ECO:0000313" key="11">
    <source>
        <dbReference type="Proteomes" id="UP000003880"/>
    </source>
</evidence>
<dbReference type="PANTHER" id="PTHR30097">
    <property type="entry name" value="CATION EFFLUX SYSTEM PROTEIN CUSB"/>
    <property type="match status" value="1"/>
</dbReference>
<feature type="domain" description="Heavy metal binding" evidence="6">
    <location>
        <begin position="56"/>
        <end position="83"/>
    </location>
</feature>
<keyword evidence="5" id="KW-1133">Transmembrane helix</keyword>
<dbReference type="GO" id="GO:0060003">
    <property type="term" value="P:copper ion export"/>
    <property type="evidence" value="ECO:0007669"/>
    <property type="project" value="TreeGrafter"/>
</dbReference>
<dbReference type="FunFam" id="2.40.420.20:FF:000003">
    <property type="entry name" value="Cation efflux system protein cusB"/>
    <property type="match status" value="1"/>
</dbReference>
<reference evidence="10 11" key="1">
    <citation type="submission" date="2010-02" db="EMBL/GenBank/DDBJ databases">
        <authorList>
            <person name="Weinstock G."/>
            <person name="Sodergren E."/>
            <person name="Clifton S."/>
            <person name="Fulton L."/>
            <person name="Fulton B."/>
            <person name="Courtney L."/>
            <person name="Fronick C."/>
            <person name="Harrison M."/>
            <person name="Strong C."/>
            <person name="Farmer C."/>
            <person name="Delahaunty K."/>
            <person name="Markovic C."/>
            <person name="Hall O."/>
            <person name="Minx P."/>
            <person name="Tomlinson C."/>
            <person name="Mitreva M."/>
            <person name="Nelson J."/>
            <person name="Hou S."/>
            <person name="Wollam A."/>
            <person name="Pepin K.H."/>
            <person name="Johnson M."/>
            <person name="Bhonagiri V."/>
            <person name="Zhang X."/>
            <person name="Suruliraj S."/>
            <person name="Warren W."/>
            <person name="Chinwalla A."/>
            <person name="Mardis E.R."/>
            <person name="Wilson R.K."/>
        </authorList>
    </citation>
    <scope>NUCLEOTIDE SEQUENCE [LARGE SCALE GENOMIC DNA]</scope>
    <source>
        <strain evidence="10 11">ATCC 29220</strain>
    </source>
</reference>
<dbReference type="NCBIfam" id="NF007303">
    <property type="entry name" value="PRK09783.1"/>
    <property type="match status" value="1"/>
</dbReference>
<name>D4BCR9_9ENTR</name>
<dbReference type="SUPFAM" id="SSF111369">
    <property type="entry name" value="HlyD-like secretion proteins"/>
    <property type="match status" value="1"/>
</dbReference>
<gene>
    <name evidence="10" type="ORF">CIT292_08283</name>
</gene>
<dbReference type="InterPro" id="IPR058791">
    <property type="entry name" value="3HB_CusB"/>
</dbReference>
<feature type="domain" description="CusB-like beta-barrel" evidence="9">
    <location>
        <begin position="258"/>
        <end position="335"/>
    </location>
</feature>
<dbReference type="eggNOG" id="COG0845">
    <property type="taxonomic scope" value="Bacteria"/>
</dbReference>